<dbReference type="Gene3D" id="2.60.40.1910">
    <property type="match status" value="1"/>
</dbReference>
<dbReference type="PRINTS" id="PR00756">
    <property type="entry name" value="ALADIPTASE"/>
</dbReference>
<keyword evidence="3 11" id="KW-0645">Protease</keyword>
<dbReference type="PANTHER" id="PTHR11533:SF174">
    <property type="entry name" value="PUROMYCIN-SENSITIVE AMINOPEPTIDASE-RELATED"/>
    <property type="match status" value="1"/>
</dbReference>
<comment type="cofactor">
    <cofactor evidence="9 11">
        <name>Zn(2+)</name>
        <dbReference type="ChEBI" id="CHEBI:29105"/>
    </cofactor>
    <text evidence="9 11">Binds 1 zinc ion per subunit.</text>
</comment>
<dbReference type="Pfam" id="PF01433">
    <property type="entry name" value="Peptidase_M1"/>
    <property type="match status" value="1"/>
</dbReference>
<comment type="caution">
    <text evidence="15">The sequence shown here is derived from an EMBL/GenBank/DDBJ whole genome shotgun (WGS) entry which is preliminary data.</text>
</comment>
<keyword evidence="4 9" id="KW-0479">Metal-binding</keyword>
<evidence type="ECO:0000256" key="5">
    <source>
        <dbReference type="ARBA" id="ARBA00022801"/>
    </source>
</evidence>
<dbReference type="Gene3D" id="1.10.390.10">
    <property type="entry name" value="Neutral Protease Domain 2"/>
    <property type="match status" value="1"/>
</dbReference>
<dbReference type="GO" id="GO:0008270">
    <property type="term" value="F:zinc ion binding"/>
    <property type="evidence" value="ECO:0007669"/>
    <property type="project" value="UniProtKB-UniRule"/>
</dbReference>
<feature type="domain" description="ERAP1-like C-terminal" evidence="13">
    <location>
        <begin position="557"/>
        <end position="874"/>
    </location>
</feature>
<accession>A0A9P5YWV9</accession>
<evidence type="ECO:0000256" key="7">
    <source>
        <dbReference type="ARBA" id="ARBA00023049"/>
    </source>
</evidence>
<comment type="similarity">
    <text evidence="1 11">Belongs to the peptidase M1 family.</text>
</comment>
<dbReference type="InterPro" id="IPR042097">
    <property type="entry name" value="Aminopeptidase_N-like_N_sf"/>
</dbReference>
<feature type="binding site" evidence="9">
    <location>
        <position position="338"/>
    </location>
    <ligand>
        <name>Zn(2+)</name>
        <dbReference type="ChEBI" id="CHEBI:29105"/>
        <note>catalytic</note>
    </ligand>
</feature>
<feature type="domain" description="Peptidase M1 membrane alanine aminopeptidase" evidence="12">
    <location>
        <begin position="262"/>
        <end position="480"/>
    </location>
</feature>
<dbReference type="InterPro" id="IPR001930">
    <property type="entry name" value="Peptidase_M1"/>
</dbReference>
<dbReference type="GO" id="GO:0006508">
    <property type="term" value="P:proteolysis"/>
    <property type="evidence" value="ECO:0007669"/>
    <property type="project" value="UniProtKB-KW"/>
</dbReference>
<dbReference type="InterPro" id="IPR045357">
    <property type="entry name" value="Aminopeptidase_N-like_N"/>
</dbReference>
<organism evidence="15 16">
    <name type="scientific">Pholiota conissans</name>
    <dbReference type="NCBI Taxonomy" id="109636"/>
    <lineage>
        <taxon>Eukaryota</taxon>
        <taxon>Fungi</taxon>
        <taxon>Dikarya</taxon>
        <taxon>Basidiomycota</taxon>
        <taxon>Agaricomycotina</taxon>
        <taxon>Agaricomycetes</taxon>
        <taxon>Agaricomycetidae</taxon>
        <taxon>Agaricales</taxon>
        <taxon>Agaricineae</taxon>
        <taxon>Strophariaceae</taxon>
        <taxon>Pholiota</taxon>
    </lineage>
</organism>
<dbReference type="SUPFAM" id="SSF55486">
    <property type="entry name" value="Metalloproteases ('zincins'), catalytic domain"/>
    <property type="match status" value="1"/>
</dbReference>
<reference evidence="15" key="1">
    <citation type="submission" date="2020-11" db="EMBL/GenBank/DDBJ databases">
        <authorList>
            <consortium name="DOE Joint Genome Institute"/>
            <person name="Ahrendt S."/>
            <person name="Riley R."/>
            <person name="Andreopoulos W."/>
            <person name="Labutti K."/>
            <person name="Pangilinan J."/>
            <person name="Ruiz-Duenas F.J."/>
            <person name="Barrasa J.M."/>
            <person name="Sanchez-Garcia M."/>
            <person name="Camarero S."/>
            <person name="Miyauchi S."/>
            <person name="Serrano A."/>
            <person name="Linde D."/>
            <person name="Babiker R."/>
            <person name="Drula E."/>
            <person name="Ayuso-Fernandez I."/>
            <person name="Pacheco R."/>
            <person name="Padilla G."/>
            <person name="Ferreira P."/>
            <person name="Barriuso J."/>
            <person name="Kellner H."/>
            <person name="Castanera R."/>
            <person name="Alfaro M."/>
            <person name="Ramirez L."/>
            <person name="Pisabarro A.G."/>
            <person name="Kuo A."/>
            <person name="Tritt A."/>
            <person name="Lipzen A."/>
            <person name="He G."/>
            <person name="Yan M."/>
            <person name="Ng V."/>
            <person name="Cullen D."/>
            <person name="Martin F."/>
            <person name="Rosso M.-N."/>
            <person name="Henrissat B."/>
            <person name="Hibbett D."/>
            <person name="Martinez A.T."/>
            <person name="Grigoriev I.V."/>
        </authorList>
    </citation>
    <scope>NUCLEOTIDE SEQUENCE</scope>
    <source>
        <strain evidence="15">CIRM-BRFM 674</strain>
    </source>
</reference>
<feature type="site" description="Transition state stabilizer" evidence="10">
    <location>
        <position position="421"/>
    </location>
</feature>
<feature type="active site" description="Proton acceptor" evidence="8">
    <location>
        <position position="335"/>
    </location>
</feature>
<dbReference type="EMBL" id="MU155308">
    <property type="protein sequence ID" value="KAF9476054.1"/>
    <property type="molecule type" value="Genomic_DNA"/>
</dbReference>
<dbReference type="EC" id="3.4.11.-" evidence="11"/>
<dbReference type="GO" id="GO:0042277">
    <property type="term" value="F:peptide binding"/>
    <property type="evidence" value="ECO:0007669"/>
    <property type="project" value="TreeGrafter"/>
</dbReference>
<dbReference type="GO" id="GO:0005615">
    <property type="term" value="C:extracellular space"/>
    <property type="evidence" value="ECO:0007669"/>
    <property type="project" value="TreeGrafter"/>
</dbReference>
<evidence type="ECO:0000256" key="1">
    <source>
        <dbReference type="ARBA" id="ARBA00010136"/>
    </source>
</evidence>
<dbReference type="FunFam" id="2.60.40.1730:FF:000002">
    <property type="entry name" value="Aminopeptidase"/>
    <property type="match status" value="1"/>
</dbReference>
<dbReference type="GO" id="GO:0016020">
    <property type="term" value="C:membrane"/>
    <property type="evidence" value="ECO:0007669"/>
    <property type="project" value="TreeGrafter"/>
</dbReference>
<evidence type="ECO:0000256" key="2">
    <source>
        <dbReference type="ARBA" id="ARBA00022438"/>
    </source>
</evidence>
<dbReference type="GO" id="GO:0043171">
    <property type="term" value="P:peptide catabolic process"/>
    <property type="evidence" value="ECO:0007669"/>
    <property type="project" value="TreeGrafter"/>
</dbReference>
<keyword evidence="6 9" id="KW-0862">Zinc</keyword>
<feature type="binding site" evidence="9">
    <location>
        <position position="334"/>
    </location>
    <ligand>
        <name>Zn(2+)</name>
        <dbReference type="ChEBI" id="CHEBI:29105"/>
        <note>catalytic</note>
    </ligand>
</feature>
<evidence type="ECO:0000259" key="13">
    <source>
        <dbReference type="Pfam" id="PF11838"/>
    </source>
</evidence>
<dbReference type="InterPro" id="IPR024571">
    <property type="entry name" value="ERAP1-like_C_dom"/>
</dbReference>
<evidence type="ECO:0000256" key="9">
    <source>
        <dbReference type="PIRSR" id="PIRSR634016-3"/>
    </source>
</evidence>
<dbReference type="PANTHER" id="PTHR11533">
    <property type="entry name" value="PROTEASE M1 ZINC METALLOPROTEASE"/>
    <property type="match status" value="1"/>
</dbReference>
<sequence>MSTSITPTEDPYRLPTNVKPTHYDITIKTDLEALKFQGFVRISLHVKTDTSNIVLNTSDLELGNASIYSDILKSEQIATFESFDKSQERTTYQLAKTLPAGSKAEFKVAFTGELTGSMTGYYKSSWEHEGKTKYYALTQFEPTAARRAFPCWDEPLLKATFAITMISRSDTVSISNMPAITELPLEQCANISPDLAEIVGSTQNEKWKITKYETTPPMSTYIVAFANGHFEFLEKSVVMPLSGKTIPLRIYTTSDVIHQAQFSLDVKAAVLPLYEKIFDVEYPLPKLDTLVASDFDAGAMENWGLITGRSSAFLLDPIRADQQAKKWVAAVQSHEVAHMWFGNITTMEWWNYLYLNEGFATLMGEVIIPDKVFPDWHVTSQFISDHLDQALALDAKLSSHPIEVECPDANHINQIFDALSYSKAASVLRMLSNYVGEEKFLYGVSLYLKNNLFANSVTHDLWEGISAATGVNITQLMENWITKIGYPVLTVVEDDKSIHIRQDRFLETGPAEPKDNETIWNIPLSLLSTEDGKSSVNTAAILETRETTIALDTSKPFKLNAGTTGVFRVLYTPERLSKIATEAAKDNSAFSLDDRMGLAQDAFALSKAGFSKLSSALTLVELWKYEKEYLIWQVIGNSVGELLSIWWEHPEVVDKLNTFRCDLFVPLVEKLGYEYSEKDSMDTSLLRTLSIDQAAGAGNKGVIKELQSRFKDYIETGDDSKIPADIQRTTFGTAVKYGGRAEYDAMIKIHDKPKTPSEKIAAIRGLCSSQDVALLEETTRFVSTKARDQDIMYFFTFLGNNYKARRLLTKYLQDEYDTLYKRLEMNFELGSLVKYTSEYYSSQKDYAAIEAYFKDKDTSKYNQALAQALDSVRARSGYVERSTRDLEDWLGRR</sequence>
<feature type="domain" description="Aminopeptidase N-like N-terminal" evidence="14">
    <location>
        <begin position="19"/>
        <end position="222"/>
    </location>
</feature>
<dbReference type="Pfam" id="PF17900">
    <property type="entry name" value="Peptidase_M1_N"/>
    <property type="match status" value="1"/>
</dbReference>
<keyword evidence="5 11" id="KW-0378">Hydrolase</keyword>
<dbReference type="InterPro" id="IPR034016">
    <property type="entry name" value="M1_APN-typ"/>
</dbReference>
<dbReference type="Gene3D" id="1.25.50.20">
    <property type="match status" value="1"/>
</dbReference>
<keyword evidence="7 11" id="KW-0482">Metalloprotease</keyword>
<dbReference type="GO" id="GO:0070006">
    <property type="term" value="F:metalloaminopeptidase activity"/>
    <property type="evidence" value="ECO:0007669"/>
    <property type="project" value="TreeGrafter"/>
</dbReference>
<proteinExistence type="inferred from homology"/>
<evidence type="ECO:0000259" key="14">
    <source>
        <dbReference type="Pfam" id="PF17900"/>
    </source>
</evidence>
<evidence type="ECO:0000256" key="11">
    <source>
        <dbReference type="RuleBase" id="RU364040"/>
    </source>
</evidence>
<evidence type="ECO:0000256" key="3">
    <source>
        <dbReference type="ARBA" id="ARBA00022670"/>
    </source>
</evidence>
<protein>
    <recommendedName>
        <fullName evidence="11">Aminopeptidase</fullName>
        <ecNumber evidence="11">3.4.11.-</ecNumber>
    </recommendedName>
</protein>
<evidence type="ECO:0000259" key="12">
    <source>
        <dbReference type="Pfam" id="PF01433"/>
    </source>
</evidence>
<evidence type="ECO:0000313" key="15">
    <source>
        <dbReference type="EMBL" id="KAF9476054.1"/>
    </source>
</evidence>
<dbReference type="FunFam" id="1.25.50.20:FF:000002">
    <property type="entry name" value="Aminopeptidase"/>
    <property type="match status" value="1"/>
</dbReference>
<evidence type="ECO:0000256" key="6">
    <source>
        <dbReference type="ARBA" id="ARBA00022833"/>
    </source>
</evidence>
<name>A0A9P5YWV9_9AGAR</name>
<dbReference type="Gene3D" id="2.60.40.1730">
    <property type="entry name" value="tricorn interacting facor f3 domain"/>
    <property type="match status" value="1"/>
</dbReference>
<evidence type="ECO:0000256" key="10">
    <source>
        <dbReference type="PIRSR" id="PIRSR634016-4"/>
    </source>
</evidence>
<keyword evidence="2 11" id="KW-0031">Aminopeptidase</keyword>
<dbReference type="AlphaFoldDB" id="A0A9P5YWV9"/>
<dbReference type="FunFam" id="1.10.390.10:FF:000006">
    <property type="entry name" value="Puromycin-sensitive aminopeptidase"/>
    <property type="match status" value="1"/>
</dbReference>
<dbReference type="InterPro" id="IPR027268">
    <property type="entry name" value="Peptidase_M4/M1_CTD_sf"/>
</dbReference>
<dbReference type="InterPro" id="IPR050344">
    <property type="entry name" value="Peptidase_M1_aminopeptidases"/>
</dbReference>
<dbReference type="CDD" id="cd09601">
    <property type="entry name" value="M1_APN-Q_like"/>
    <property type="match status" value="1"/>
</dbReference>
<evidence type="ECO:0000256" key="4">
    <source>
        <dbReference type="ARBA" id="ARBA00022723"/>
    </source>
</evidence>
<evidence type="ECO:0000313" key="16">
    <source>
        <dbReference type="Proteomes" id="UP000807469"/>
    </source>
</evidence>
<dbReference type="InterPro" id="IPR014782">
    <property type="entry name" value="Peptidase_M1_dom"/>
</dbReference>
<keyword evidence="16" id="KW-1185">Reference proteome</keyword>
<dbReference type="Proteomes" id="UP000807469">
    <property type="component" value="Unassembled WGS sequence"/>
</dbReference>
<gene>
    <name evidence="15" type="ORF">BDN70DRAFT_882887</name>
</gene>
<evidence type="ECO:0000256" key="8">
    <source>
        <dbReference type="PIRSR" id="PIRSR634016-1"/>
    </source>
</evidence>
<dbReference type="GO" id="GO:0005737">
    <property type="term" value="C:cytoplasm"/>
    <property type="evidence" value="ECO:0007669"/>
    <property type="project" value="TreeGrafter"/>
</dbReference>
<dbReference type="OrthoDB" id="10031169at2759"/>
<feature type="binding site" evidence="9">
    <location>
        <position position="357"/>
    </location>
    <ligand>
        <name>Zn(2+)</name>
        <dbReference type="ChEBI" id="CHEBI:29105"/>
        <note>catalytic</note>
    </ligand>
</feature>
<dbReference type="SUPFAM" id="SSF63737">
    <property type="entry name" value="Leukotriene A4 hydrolase N-terminal domain"/>
    <property type="match status" value="1"/>
</dbReference>
<dbReference type="Pfam" id="PF11838">
    <property type="entry name" value="ERAP1_C"/>
    <property type="match status" value="1"/>
</dbReference>